<name>A0A7S2BPF3_9EUKA</name>
<reference evidence="2" key="1">
    <citation type="submission" date="2021-01" db="EMBL/GenBank/DDBJ databases">
        <authorList>
            <person name="Corre E."/>
            <person name="Pelletier E."/>
            <person name="Niang G."/>
            <person name="Scheremetjew M."/>
            <person name="Finn R."/>
            <person name="Kale V."/>
            <person name="Holt S."/>
            <person name="Cochrane G."/>
            <person name="Meng A."/>
            <person name="Brown T."/>
            <person name="Cohen L."/>
        </authorList>
    </citation>
    <scope>NUCLEOTIDE SEQUENCE</scope>
    <source>
        <strain evidence="2">UTEX LB 985</strain>
    </source>
</reference>
<evidence type="ECO:0000313" key="2">
    <source>
        <dbReference type="EMBL" id="CAD9402910.1"/>
    </source>
</evidence>
<feature type="region of interest" description="Disordered" evidence="1">
    <location>
        <begin position="75"/>
        <end position="105"/>
    </location>
</feature>
<gene>
    <name evidence="2" type="ORF">CBRE1094_LOCUS3109</name>
</gene>
<dbReference type="AlphaFoldDB" id="A0A7S2BPF3"/>
<organism evidence="2">
    <name type="scientific">Haptolina brevifila</name>
    <dbReference type="NCBI Taxonomy" id="156173"/>
    <lineage>
        <taxon>Eukaryota</taxon>
        <taxon>Haptista</taxon>
        <taxon>Haptophyta</taxon>
        <taxon>Prymnesiophyceae</taxon>
        <taxon>Prymnesiales</taxon>
        <taxon>Prymnesiaceae</taxon>
        <taxon>Haptolina</taxon>
    </lineage>
</organism>
<proteinExistence type="predicted"/>
<accession>A0A7S2BPF3</accession>
<sequence length="105" mass="10598">MANWCGALHGLSRNTKASVVQHACNLQSAVASSTTAHTHTHPAVRATLALGEHCAMCGGQAVIGTCTCSWSRGFQGRGGGKMKDPPSALSANCSDSGACTLPEGS</sequence>
<dbReference type="EMBL" id="HBGU01005735">
    <property type="protein sequence ID" value="CAD9402910.1"/>
    <property type="molecule type" value="Transcribed_RNA"/>
</dbReference>
<evidence type="ECO:0000256" key="1">
    <source>
        <dbReference type="SAM" id="MobiDB-lite"/>
    </source>
</evidence>
<protein>
    <submittedName>
        <fullName evidence="2">Uncharacterized protein</fullName>
    </submittedName>
</protein>